<keyword evidence="11" id="KW-1185">Reference proteome</keyword>
<evidence type="ECO:0000313" key="10">
    <source>
        <dbReference type="EMBL" id="KAJ9580366.1"/>
    </source>
</evidence>
<dbReference type="Gene3D" id="1.10.287.70">
    <property type="match status" value="1"/>
</dbReference>
<reference evidence="10" key="2">
    <citation type="submission" date="2023-05" db="EMBL/GenBank/DDBJ databases">
        <authorList>
            <person name="Fouks B."/>
        </authorList>
    </citation>
    <scope>NUCLEOTIDE SEQUENCE</scope>
    <source>
        <strain evidence="10">Stay&amp;Tobe</strain>
        <tissue evidence="10">Testes</tissue>
    </source>
</reference>
<evidence type="ECO:0000256" key="5">
    <source>
        <dbReference type="ARBA" id="ARBA00023136"/>
    </source>
</evidence>
<feature type="signal peptide" evidence="9">
    <location>
        <begin position="1"/>
        <end position="19"/>
    </location>
</feature>
<dbReference type="AlphaFoldDB" id="A0AAD7ZH83"/>
<evidence type="ECO:0000256" key="3">
    <source>
        <dbReference type="ARBA" id="ARBA00022692"/>
    </source>
</evidence>
<keyword evidence="3 8" id="KW-0812">Transmembrane</keyword>
<feature type="chain" id="PRO_5042114732" evidence="9">
    <location>
        <begin position="20"/>
        <end position="677"/>
    </location>
</feature>
<dbReference type="InterPro" id="IPR052192">
    <property type="entry name" value="Insect_Ionotropic_Sensory_Rcpt"/>
</dbReference>
<sequence length="677" mass="77213">MLNFGTFARLFLFISLSGSEIGEEYTNNSDGHLVLSVIKPILLKNFTENGPVLISLANEPDGVEENLSLSLKTENFQTLNFIQDETLNFVNNNSLWPVTVFQLKTNYSFFEVPEVINKCYIMFVNPEVDDFIHDVYDTVNELRSMFTWNPRAKFLVVAYGKLLLDESPAEVAHQILRTLKSFQNISNAVLLIINVHAESNYFVTNESITHAYTFSSYLNGECDSDVPLIIGKWNLNNESGNIIHVIDYFSKRLPKQFMGCTLNVGAAAPELYVMKLNTSKDGEHDFIVTGLGLELVILFAVKMNFTVRFLEPVMKVNISTAVDVVSMWYAGQMDIMAGCIPHALATPPHADLPVAMFIDTFKYIAPCPRPMTKIQKIMTLFSLVTWISIAYVLILVSFLFWLMSNIALRKSNFTGFNLLAQCFSATWAVLLGISVPQIPISLRTRCLFIIYVWYCFAISTVFQAFFTSYLVDLGYEIQLKTLDEVIRAGLVFGSYDIMELAKTVLQTYETDEFKYIIYDDFEECVRNVMFERKTFTIFLSYFASYVASLSGVPDESKVVCFLDDPIFTLSLGPVLPKGSPLLDLLNAHIRHCLEGGLLEVYWSKVKHDVKLKAHHMDEESEYVVFNLNHLLPIFFVLLFGYILSATVFFLEVLIKLCKSKKCETSRRFRRYILRSKE</sequence>
<accession>A0AAD7ZH83</accession>
<keyword evidence="4 8" id="KW-1133">Transmembrane helix</keyword>
<dbReference type="Proteomes" id="UP001233999">
    <property type="component" value="Unassembled WGS sequence"/>
</dbReference>
<evidence type="ECO:0000256" key="1">
    <source>
        <dbReference type="ARBA" id="ARBA00004651"/>
    </source>
</evidence>
<keyword evidence="9" id="KW-0732">Signal</keyword>
<evidence type="ECO:0000256" key="9">
    <source>
        <dbReference type="SAM" id="SignalP"/>
    </source>
</evidence>
<evidence type="ECO:0000256" key="8">
    <source>
        <dbReference type="SAM" id="Phobius"/>
    </source>
</evidence>
<reference evidence="10" key="1">
    <citation type="journal article" date="2023" name="IScience">
        <title>Live-bearing cockroach genome reveals convergent evolutionary mechanisms linked to viviparity in insects and beyond.</title>
        <authorList>
            <person name="Fouks B."/>
            <person name="Harrison M.C."/>
            <person name="Mikhailova A.A."/>
            <person name="Marchal E."/>
            <person name="English S."/>
            <person name="Carruthers M."/>
            <person name="Jennings E.C."/>
            <person name="Chiamaka E.L."/>
            <person name="Frigard R.A."/>
            <person name="Pippel M."/>
            <person name="Attardo G.M."/>
            <person name="Benoit J.B."/>
            <person name="Bornberg-Bauer E."/>
            <person name="Tobe S.S."/>
        </authorList>
    </citation>
    <scope>NUCLEOTIDE SEQUENCE</scope>
    <source>
        <strain evidence="10">Stay&amp;Tobe</strain>
    </source>
</reference>
<gene>
    <name evidence="10" type="ORF">L9F63_004001</name>
</gene>
<comment type="caution">
    <text evidence="10">The sequence shown here is derived from an EMBL/GenBank/DDBJ whole genome shotgun (WGS) entry which is preliminary data.</text>
</comment>
<dbReference type="SUPFAM" id="SSF53850">
    <property type="entry name" value="Periplasmic binding protein-like II"/>
    <property type="match status" value="1"/>
</dbReference>
<evidence type="ECO:0000256" key="6">
    <source>
        <dbReference type="ARBA" id="ARBA00023170"/>
    </source>
</evidence>
<name>A0AAD7ZH83_DIPPU</name>
<protein>
    <submittedName>
        <fullName evidence="10">Uncharacterized protein</fullName>
    </submittedName>
</protein>
<organism evidence="10 11">
    <name type="scientific">Diploptera punctata</name>
    <name type="common">Pacific beetle cockroach</name>
    <dbReference type="NCBI Taxonomy" id="6984"/>
    <lineage>
        <taxon>Eukaryota</taxon>
        <taxon>Metazoa</taxon>
        <taxon>Ecdysozoa</taxon>
        <taxon>Arthropoda</taxon>
        <taxon>Hexapoda</taxon>
        <taxon>Insecta</taxon>
        <taxon>Pterygota</taxon>
        <taxon>Neoptera</taxon>
        <taxon>Polyneoptera</taxon>
        <taxon>Dictyoptera</taxon>
        <taxon>Blattodea</taxon>
        <taxon>Blaberoidea</taxon>
        <taxon>Blaberidae</taxon>
        <taxon>Diplopterinae</taxon>
        <taxon>Diploptera</taxon>
    </lineage>
</organism>
<comment type="subcellular location">
    <subcellularLocation>
        <location evidence="1">Cell membrane</location>
        <topology evidence="1">Multi-pass membrane protein</topology>
    </subcellularLocation>
</comment>
<feature type="transmembrane region" description="Helical" evidence="8">
    <location>
        <begin position="379"/>
        <end position="403"/>
    </location>
</feature>
<feature type="transmembrane region" description="Helical" evidence="8">
    <location>
        <begin position="630"/>
        <end position="654"/>
    </location>
</feature>
<keyword evidence="7" id="KW-0325">Glycoprotein</keyword>
<keyword evidence="2" id="KW-1003">Cell membrane</keyword>
<evidence type="ECO:0000256" key="2">
    <source>
        <dbReference type="ARBA" id="ARBA00022475"/>
    </source>
</evidence>
<feature type="transmembrane region" description="Helical" evidence="8">
    <location>
        <begin position="447"/>
        <end position="466"/>
    </location>
</feature>
<evidence type="ECO:0000313" key="11">
    <source>
        <dbReference type="Proteomes" id="UP001233999"/>
    </source>
</evidence>
<dbReference type="PANTHER" id="PTHR42643">
    <property type="entry name" value="IONOTROPIC RECEPTOR 20A-RELATED"/>
    <property type="match status" value="1"/>
</dbReference>
<feature type="transmembrane region" description="Helical" evidence="8">
    <location>
        <begin position="415"/>
        <end position="435"/>
    </location>
</feature>
<evidence type="ECO:0000256" key="7">
    <source>
        <dbReference type="ARBA" id="ARBA00023180"/>
    </source>
</evidence>
<keyword evidence="6" id="KW-0675">Receptor</keyword>
<dbReference type="EMBL" id="JASPKZ010008345">
    <property type="protein sequence ID" value="KAJ9580366.1"/>
    <property type="molecule type" value="Genomic_DNA"/>
</dbReference>
<evidence type="ECO:0000256" key="4">
    <source>
        <dbReference type="ARBA" id="ARBA00022989"/>
    </source>
</evidence>
<dbReference type="GO" id="GO:0005886">
    <property type="term" value="C:plasma membrane"/>
    <property type="evidence" value="ECO:0007669"/>
    <property type="project" value="UniProtKB-SubCell"/>
</dbReference>
<keyword evidence="5 8" id="KW-0472">Membrane</keyword>
<dbReference type="PANTHER" id="PTHR42643:SF30">
    <property type="entry name" value="IONOTROPIC RECEPTOR 40A-RELATED"/>
    <property type="match status" value="1"/>
</dbReference>
<proteinExistence type="predicted"/>